<dbReference type="AlphaFoldDB" id="A0A397W6M3"/>
<evidence type="ECO:0000313" key="1">
    <source>
        <dbReference type="EMBL" id="RIB30370.1"/>
    </source>
</evidence>
<gene>
    <name evidence="1" type="ORF">C2G38_2152858</name>
</gene>
<name>A0A397W6M3_9GLOM</name>
<organism evidence="1 2">
    <name type="scientific">Gigaspora rosea</name>
    <dbReference type="NCBI Taxonomy" id="44941"/>
    <lineage>
        <taxon>Eukaryota</taxon>
        <taxon>Fungi</taxon>
        <taxon>Fungi incertae sedis</taxon>
        <taxon>Mucoromycota</taxon>
        <taxon>Glomeromycotina</taxon>
        <taxon>Glomeromycetes</taxon>
        <taxon>Diversisporales</taxon>
        <taxon>Gigasporaceae</taxon>
        <taxon>Gigaspora</taxon>
    </lineage>
</organism>
<evidence type="ECO:0000313" key="2">
    <source>
        <dbReference type="Proteomes" id="UP000266673"/>
    </source>
</evidence>
<dbReference type="Proteomes" id="UP000266673">
    <property type="component" value="Unassembled WGS sequence"/>
</dbReference>
<protein>
    <submittedName>
        <fullName evidence="1">Uncharacterized protein</fullName>
    </submittedName>
</protein>
<sequence>MKVTKKSIQEKAEEFSNFPADYTIKYKTSKRSYKYYIVKAGIYPPESELAYTLKPNQYPIPYKYIVETTYGKNEQTVICYINYIAKRPHYKIIFGLEKEDFVCSILSPTAAANNYLKVYNEKKNKHLNQISKSTMNGVHLFGLQLKQLRYIREKQKEKKLKPFADLSNRMQVIRNKNMGINLFADFENQIKHNYHSQNDVKLYELTFSVNGSIFHIKYNHFSKELEKTQQIAIIKGMDKHYITRAAYRTLSAIEHNLPRESAIFARKKELNNKMSEIIPIHTVDLELLASQVEEFEDNIEVYFYNDEIGNLDLVQSTLKIRISGDGRNIVRKVKQVMVTFAILNSKFNLYKPNLNDIKNGFIDNNGKKWNIELYFTADWKFLSICLGHKAANSMEFCLWCPIHKSQNGILEVNGIRQDNWTISKDINDICQNYLQRPGHQFAPLFPIIPICNYVVDELHLMFNEEIRQEIINEMKRIQVQFQFWEDQDTKAWLYTSLMGDDKLKVLRNFNLNIMFVPQRATLIKKLWDSFNELYEDMHNPNINGTIFHEKAHITPYIHVLVYHVPEFIDKHRDIGFAAFSCSGVEKKIITIYHTFFKKP</sequence>
<dbReference type="PANTHER" id="PTHR31424">
    <property type="entry name" value="PROTEIN CBG23806"/>
    <property type="match status" value="1"/>
</dbReference>
<dbReference type="PANTHER" id="PTHR31424:SF5">
    <property type="entry name" value="APPLE DOMAIN-CONTAINING PROTEIN"/>
    <property type="match status" value="1"/>
</dbReference>
<accession>A0A397W6M3</accession>
<reference evidence="1 2" key="1">
    <citation type="submission" date="2018-06" db="EMBL/GenBank/DDBJ databases">
        <title>Comparative genomics reveals the genomic features of Rhizophagus irregularis, R. cerebriforme, R. diaphanum and Gigaspora rosea, and their symbiotic lifestyle signature.</title>
        <authorList>
            <person name="Morin E."/>
            <person name="San Clemente H."/>
            <person name="Chen E.C.H."/>
            <person name="De La Providencia I."/>
            <person name="Hainaut M."/>
            <person name="Kuo A."/>
            <person name="Kohler A."/>
            <person name="Murat C."/>
            <person name="Tang N."/>
            <person name="Roy S."/>
            <person name="Loubradou J."/>
            <person name="Henrissat B."/>
            <person name="Grigoriev I.V."/>
            <person name="Corradi N."/>
            <person name="Roux C."/>
            <person name="Martin F.M."/>
        </authorList>
    </citation>
    <scope>NUCLEOTIDE SEQUENCE [LARGE SCALE GENOMIC DNA]</scope>
    <source>
        <strain evidence="1 2">DAOM 194757</strain>
    </source>
</reference>
<dbReference type="OrthoDB" id="2433231at2759"/>
<comment type="caution">
    <text evidence="1">The sequence shown here is derived from an EMBL/GenBank/DDBJ whole genome shotgun (WGS) entry which is preliminary data.</text>
</comment>
<dbReference type="EMBL" id="QKWP01000014">
    <property type="protein sequence ID" value="RIB30370.1"/>
    <property type="molecule type" value="Genomic_DNA"/>
</dbReference>
<keyword evidence="2" id="KW-1185">Reference proteome</keyword>
<proteinExistence type="predicted"/>